<feature type="region of interest" description="Disordered" evidence="1">
    <location>
        <begin position="1"/>
        <end position="22"/>
    </location>
</feature>
<evidence type="ECO:0000313" key="3">
    <source>
        <dbReference type="Proteomes" id="UP000187455"/>
    </source>
</evidence>
<comment type="caution">
    <text evidence="2">The sequence shown here is derived from an EMBL/GenBank/DDBJ whole genome shotgun (WGS) entry which is preliminary data.</text>
</comment>
<feature type="compositionally biased region" description="Polar residues" evidence="1">
    <location>
        <begin position="48"/>
        <end position="61"/>
    </location>
</feature>
<proteinExistence type="predicted"/>
<sequence length="355" mass="39729">MDTRKKRVFGSAPGSNPIIVDSSSSEILHQENLFPSTIIPETPENEQETTSFSHESEQYSSTLDDLNFSEQTIHVCPVCNNFSGNISQINSHLDSHFNPKKNVLNAQESVPVDDLKDAVFGFLRNAGQKVRGIGNTITSGKLDSELSRLGFLDVDNNSGLTLSNEYPVSEDSLDFRDVEQASGAQFDNNTNSKCSYEDCTNVEELNNHLSTCQTCNKRYCSAHIQNTSKVNNGESIRPHNKHSKKEECVDCSKVDFGGPNSKFGPSRSHFEIYSLKRDKNVKNSILEANRIQSRLDKLRSLYLKTSKKSKYYGFLESGNDGIVKFDPLNKSLKVLEKDIVPWESDKTSKECSNCQ</sequence>
<evidence type="ECO:0000256" key="1">
    <source>
        <dbReference type="SAM" id="MobiDB-lite"/>
    </source>
</evidence>
<organism evidence="2 3">
    <name type="scientific">Smittium mucronatum</name>
    <dbReference type="NCBI Taxonomy" id="133383"/>
    <lineage>
        <taxon>Eukaryota</taxon>
        <taxon>Fungi</taxon>
        <taxon>Fungi incertae sedis</taxon>
        <taxon>Zoopagomycota</taxon>
        <taxon>Kickxellomycotina</taxon>
        <taxon>Harpellomycetes</taxon>
        <taxon>Harpellales</taxon>
        <taxon>Legeriomycetaceae</taxon>
        <taxon>Smittium</taxon>
    </lineage>
</organism>
<name>A0A1R0H7K2_9FUNG</name>
<feature type="region of interest" description="Disordered" evidence="1">
    <location>
        <begin position="36"/>
        <end position="61"/>
    </location>
</feature>
<dbReference type="EMBL" id="LSSL01000213">
    <property type="protein sequence ID" value="OLY85155.1"/>
    <property type="molecule type" value="Genomic_DNA"/>
</dbReference>
<dbReference type="AlphaFoldDB" id="A0A1R0H7K2"/>
<keyword evidence="3" id="KW-1185">Reference proteome</keyword>
<gene>
    <name evidence="2" type="ORF">AYI68_g660</name>
</gene>
<protein>
    <submittedName>
        <fullName evidence="2">Uncharacterized protein</fullName>
    </submittedName>
</protein>
<reference evidence="2 3" key="1">
    <citation type="journal article" date="2016" name="Mol. Biol. Evol.">
        <title>Genome-Wide Survey of Gut Fungi (Harpellales) Reveals the First Horizontally Transferred Ubiquitin Gene from a Mosquito Host.</title>
        <authorList>
            <person name="Wang Y."/>
            <person name="White M.M."/>
            <person name="Kvist S."/>
            <person name="Moncalvo J.M."/>
        </authorList>
    </citation>
    <scope>NUCLEOTIDE SEQUENCE [LARGE SCALE GENOMIC DNA]</scope>
    <source>
        <strain evidence="2 3">ALG-7-W6</strain>
    </source>
</reference>
<evidence type="ECO:0000313" key="2">
    <source>
        <dbReference type="EMBL" id="OLY85155.1"/>
    </source>
</evidence>
<accession>A0A1R0H7K2</accession>
<dbReference type="STRING" id="133383.A0A1R0H7K2"/>
<dbReference type="OrthoDB" id="166134at2759"/>
<dbReference type="Proteomes" id="UP000187455">
    <property type="component" value="Unassembled WGS sequence"/>
</dbReference>